<organism evidence="6 7">
    <name type="scientific">Tolypothrix bouteillei VB521301</name>
    <dbReference type="NCBI Taxonomy" id="1479485"/>
    <lineage>
        <taxon>Bacteria</taxon>
        <taxon>Bacillati</taxon>
        <taxon>Cyanobacteriota</taxon>
        <taxon>Cyanophyceae</taxon>
        <taxon>Nostocales</taxon>
        <taxon>Tolypothrichaceae</taxon>
        <taxon>Tolypothrix</taxon>
    </lineage>
</organism>
<dbReference type="RefSeq" id="WP_038082087.1">
    <property type="nucleotide sequence ID" value="NZ_JHEG04000001.1"/>
</dbReference>
<name>A0A8S9TDD3_9CYAN</name>
<dbReference type="CDD" id="cd00831">
    <property type="entry name" value="CHS_like"/>
    <property type="match status" value="1"/>
</dbReference>
<keyword evidence="7" id="KW-1185">Reference proteome</keyword>
<dbReference type="Pfam" id="PF00195">
    <property type="entry name" value="Chal_sti_synt_N"/>
    <property type="match status" value="1"/>
</dbReference>
<dbReference type="Proteomes" id="UP000029738">
    <property type="component" value="Unassembled WGS sequence"/>
</dbReference>
<dbReference type="Gene3D" id="3.40.47.10">
    <property type="match status" value="2"/>
</dbReference>
<comment type="similarity">
    <text evidence="1">Belongs to the thiolase-like superfamily. Chalcone/stilbene synthases family.</text>
</comment>
<evidence type="ECO:0000259" key="5">
    <source>
        <dbReference type="Pfam" id="PF02797"/>
    </source>
</evidence>
<evidence type="ECO:0000259" key="4">
    <source>
        <dbReference type="Pfam" id="PF00195"/>
    </source>
</evidence>
<dbReference type="EMBL" id="JHEG04000001">
    <property type="protein sequence ID" value="KAF3889323.1"/>
    <property type="molecule type" value="Genomic_DNA"/>
</dbReference>
<accession>A0A8S9TDD3</accession>
<evidence type="ECO:0000313" key="7">
    <source>
        <dbReference type="Proteomes" id="UP000029738"/>
    </source>
</evidence>
<dbReference type="InterPro" id="IPR001099">
    <property type="entry name" value="Chalcone/stilbene_synt_N"/>
</dbReference>
<dbReference type="PANTHER" id="PTHR11877:SF46">
    <property type="entry name" value="TYPE III POLYKETIDE SYNTHASE A"/>
    <property type="match status" value="1"/>
</dbReference>
<dbReference type="PIRSF" id="PIRSF000451">
    <property type="entry name" value="PKS_III"/>
    <property type="match status" value="1"/>
</dbReference>
<dbReference type="SUPFAM" id="SSF53901">
    <property type="entry name" value="Thiolase-like"/>
    <property type="match status" value="1"/>
</dbReference>
<dbReference type="AlphaFoldDB" id="A0A8S9TDD3"/>
<dbReference type="GO" id="GO:0030639">
    <property type="term" value="P:polyketide biosynthetic process"/>
    <property type="evidence" value="ECO:0007669"/>
    <property type="project" value="TreeGrafter"/>
</dbReference>
<evidence type="ECO:0000313" key="6">
    <source>
        <dbReference type="EMBL" id="KAF3889323.1"/>
    </source>
</evidence>
<evidence type="ECO:0000256" key="2">
    <source>
        <dbReference type="ARBA" id="ARBA00022679"/>
    </source>
</evidence>
<feature type="domain" description="Chalcone/stilbene synthase N-terminal" evidence="4">
    <location>
        <begin position="44"/>
        <end position="258"/>
    </location>
</feature>
<evidence type="ECO:0000256" key="3">
    <source>
        <dbReference type="PIRSR" id="PIRSR000451-1"/>
    </source>
</evidence>
<keyword evidence="2" id="KW-0808">Transferase</keyword>
<dbReference type="PANTHER" id="PTHR11877">
    <property type="entry name" value="HYDROXYMETHYLGLUTARYL-COA SYNTHASE"/>
    <property type="match status" value="1"/>
</dbReference>
<protein>
    <submittedName>
        <fullName evidence="6">Naringenin-chalcone synthase</fullName>
    </submittedName>
</protein>
<proteinExistence type="inferred from homology"/>
<evidence type="ECO:0000256" key="1">
    <source>
        <dbReference type="ARBA" id="ARBA00005531"/>
    </source>
</evidence>
<comment type="caution">
    <text evidence="6">The sequence shown here is derived from an EMBL/GenBank/DDBJ whole genome shotgun (WGS) entry which is preliminary data.</text>
</comment>
<gene>
    <name evidence="6" type="ORF">DA73_0400030455</name>
</gene>
<dbReference type="InterPro" id="IPR012328">
    <property type="entry name" value="Chalcone/stilbene_synt_C"/>
</dbReference>
<feature type="domain" description="Chalcone/stilbene synthase C-terminal" evidence="5">
    <location>
        <begin position="279"/>
        <end position="436"/>
    </location>
</feature>
<feature type="active site" description="Acyl-thioester intermediate" evidence="3">
    <location>
        <position position="198"/>
    </location>
</feature>
<dbReference type="InterPro" id="IPR011141">
    <property type="entry name" value="Polyketide_synthase_type-III"/>
</dbReference>
<reference evidence="6" key="1">
    <citation type="journal article" date="2015" name="Genome Announc.">
        <title>Draft Genome Sequence of Tolypothrix boutellei Strain VB521301.</title>
        <authorList>
            <person name="Chandrababunaidu M.M."/>
            <person name="Singh D."/>
            <person name="Sen D."/>
            <person name="Bhan S."/>
            <person name="Das S."/>
            <person name="Gupta A."/>
            <person name="Adhikary S.P."/>
            <person name="Tripathy S."/>
        </authorList>
    </citation>
    <scope>NUCLEOTIDE SEQUENCE</scope>
    <source>
        <strain evidence="6">VB521301</strain>
    </source>
</reference>
<dbReference type="Pfam" id="PF02797">
    <property type="entry name" value="Chal_sti_synt_C"/>
    <property type="match status" value="1"/>
</dbReference>
<sequence length="437" mass="47914">MNTKTTLKQQNQTGHYPLMQPIQTQATQGLERLNINTSKQFLPTIESIATGTPNNVIRQSDAANFVANLPKLAQNQFRIAKLYNNTRIDTRQLAINLMSEEAIALLGSGNSIQSRMQMYMEYGVPLAERVARKALESAASSLESSDPLRSEPTIEDSIGLIVFVSSTGFVAPGVDTELIKRLGLRRDTARVTVNFMGCAAAMNGLRVACDRVRAYPTHKALLVCLELSSINAVFEDDINDVIIHSIFSDGCAAVVIGACETEQAIGKGKVVIKDHLSYLVENTEDGIVLGIRDNGITCQLSRQLPDYIKTGVNSVIERFLASHSLNKENIDLWAIHPGGTRIIENAQHSLGLSDNQVADSWEILRQYGNMLSPSVLFVMERMLLRCQDFLSIERESVALENPNLDGKNSTETMKALTGIAFSFAPGIGVEGILFQKV</sequence>
<dbReference type="InterPro" id="IPR016039">
    <property type="entry name" value="Thiolase-like"/>
</dbReference>
<dbReference type="GO" id="GO:0016747">
    <property type="term" value="F:acyltransferase activity, transferring groups other than amino-acyl groups"/>
    <property type="evidence" value="ECO:0007669"/>
    <property type="project" value="InterPro"/>
</dbReference>
<reference evidence="6" key="2">
    <citation type="submission" date="2019-11" db="EMBL/GenBank/DDBJ databases">
        <title>Improved Assembly of Tolypothrix boutellei genome.</title>
        <authorList>
            <person name="Sarangi A.N."/>
            <person name="Mukherjee M."/>
            <person name="Ghosh S."/>
            <person name="Singh D."/>
            <person name="Das A."/>
            <person name="Kant S."/>
            <person name="Prusty A."/>
            <person name="Tripathy S."/>
        </authorList>
    </citation>
    <scope>NUCLEOTIDE SEQUENCE</scope>
    <source>
        <strain evidence="6">VB521301</strain>
    </source>
</reference>